<organism evidence="1 2">
    <name type="scientific">Rhizoctonia solani</name>
    <dbReference type="NCBI Taxonomy" id="456999"/>
    <lineage>
        <taxon>Eukaryota</taxon>
        <taxon>Fungi</taxon>
        <taxon>Dikarya</taxon>
        <taxon>Basidiomycota</taxon>
        <taxon>Agaricomycotina</taxon>
        <taxon>Agaricomycetes</taxon>
        <taxon>Cantharellales</taxon>
        <taxon>Ceratobasidiaceae</taxon>
        <taxon>Rhizoctonia</taxon>
    </lineage>
</organism>
<proteinExistence type="predicted"/>
<sequence>LTKILTRPARSNTQLAVTILTQNPKGQPTYNIYLVAKDKYTISLIRAFHKGPVACAEAAGHPSRSEGYLTICCRSSHLAHGLHLIDILFPTLAKLEGGMTPTVTLNATCNDGEIRIDIKPEVTRR</sequence>
<gene>
    <name evidence="1" type="ORF">RDB_LOCUS202265</name>
</gene>
<evidence type="ECO:0000313" key="2">
    <source>
        <dbReference type="Proteomes" id="UP000663841"/>
    </source>
</evidence>
<dbReference type="Proteomes" id="UP000663841">
    <property type="component" value="Unassembled WGS sequence"/>
</dbReference>
<feature type="non-terminal residue" evidence="1">
    <location>
        <position position="1"/>
    </location>
</feature>
<name>A0A8H3CAA2_9AGAM</name>
<reference evidence="1" key="1">
    <citation type="submission" date="2021-01" db="EMBL/GenBank/DDBJ databases">
        <authorList>
            <person name="Kaushik A."/>
        </authorList>
    </citation>
    <scope>NUCLEOTIDE SEQUENCE</scope>
    <source>
        <strain evidence="1">AG3-T5</strain>
    </source>
</reference>
<dbReference type="AlphaFoldDB" id="A0A8H3CAA2"/>
<evidence type="ECO:0000313" key="1">
    <source>
        <dbReference type="EMBL" id="CAE6479300.1"/>
    </source>
</evidence>
<accession>A0A8H3CAA2</accession>
<dbReference type="EMBL" id="CAJMWW010000648">
    <property type="protein sequence ID" value="CAE6479300.1"/>
    <property type="molecule type" value="Genomic_DNA"/>
</dbReference>
<comment type="caution">
    <text evidence="1">The sequence shown here is derived from an EMBL/GenBank/DDBJ whole genome shotgun (WGS) entry which is preliminary data.</text>
</comment>
<protein>
    <submittedName>
        <fullName evidence="1">Uncharacterized protein</fullName>
    </submittedName>
</protein>